<evidence type="ECO:0000313" key="2">
    <source>
        <dbReference type="Proteomes" id="UP000800200"/>
    </source>
</evidence>
<proteinExistence type="predicted"/>
<dbReference type="AlphaFoldDB" id="A0A6A6E0X4"/>
<dbReference type="EMBL" id="ML994633">
    <property type="protein sequence ID" value="KAF2185591.1"/>
    <property type="molecule type" value="Genomic_DNA"/>
</dbReference>
<protein>
    <submittedName>
        <fullName evidence="1">Uncharacterized protein</fullName>
    </submittedName>
</protein>
<organism evidence="1 2">
    <name type="scientific">Zopfia rhizophila CBS 207.26</name>
    <dbReference type="NCBI Taxonomy" id="1314779"/>
    <lineage>
        <taxon>Eukaryota</taxon>
        <taxon>Fungi</taxon>
        <taxon>Dikarya</taxon>
        <taxon>Ascomycota</taxon>
        <taxon>Pezizomycotina</taxon>
        <taxon>Dothideomycetes</taxon>
        <taxon>Dothideomycetes incertae sedis</taxon>
        <taxon>Zopfiaceae</taxon>
        <taxon>Zopfia</taxon>
    </lineage>
</organism>
<keyword evidence="2" id="KW-1185">Reference proteome</keyword>
<gene>
    <name evidence="1" type="ORF">K469DRAFT_162126</name>
</gene>
<name>A0A6A6E0X4_9PEZI</name>
<reference evidence="1" key="1">
    <citation type="journal article" date="2020" name="Stud. Mycol.">
        <title>101 Dothideomycetes genomes: a test case for predicting lifestyles and emergence of pathogens.</title>
        <authorList>
            <person name="Haridas S."/>
            <person name="Albert R."/>
            <person name="Binder M."/>
            <person name="Bloem J."/>
            <person name="Labutti K."/>
            <person name="Salamov A."/>
            <person name="Andreopoulos B."/>
            <person name="Baker S."/>
            <person name="Barry K."/>
            <person name="Bills G."/>
            <person name="Bluhm B."/>
            <person name="Cannon C."/>
            <person name="Castanera R."/>
            <person name="Culley D."/>
            <person name="Daum C."/>
            <person name="Ezra D."/>
            <person name="Gonzalez J."/>
            <person name="Henrissat B."/>
            <person name="Kuo A."/>
            <person name="Liang C."/>
            <person name="Lipzen A."/>
            <person name="Lutzoni F."/>
            <person name="Magnuson J."/>
            <person name="Mondo S."/>
            <person name="Nolan M."/>
            <person name="Ohm R."/>
            <person name="Pangilinan J."/>
            <person name="Park H.-J."/>
            <person name="Ramirez L."/>
            <person name="Alfaro M."/>
            <person name="Sun H."/>
            <person name="Tritt A."/>
            <person name="Yoshinaga Y."/>
            <person name="Zwiers L.-H."/>
            <person name="Turgeon B."/>
            <person name="Goodwin S."/>
            <person name="Spatafora J."/>
            <person name="Crous P."/>
            <person name="Grigoriev I."/>
        </authorList>
    </citation>
    <scope>NUCLEOTIDE SEQUENCE</scope>
    <source>
        <strain evidence="1">CBS 207.26</strain>
    </source>
</reference>
<accession>A0A6A6E0X4</accession>
<evidence type="ECO:0000313" key="1">
    <source>
        <dbReference type="EMBL" id="KAF2185591.1"/>
    </source>
</evidence>
<sequence>MKSNIYTAILVWPSCHLTGPTCYTATGPESILALHISCSVIHSGIRCLDSWPKESQVFRNAERLSFGQMCFILLPVLLSYRSSTLHEASEKPVVALQLWLRFPLLVFLVRNLPKMGRPPVSEGFDCLHYFCSLHHRVAVAPTRAPVRLSNARRKPGTRCRCTL</sequence>
<dbReference type="Proteomes" id="UP000800200">
    <property type="component" value="Unassembled WGS sequence"/>
</dbReference>